<feature type="region of interest" description="Disordered" evidence="4">
    <location>
        <begin position="649"/>
        <end position="673"/>
    </location>
</feature>
<dbReference type="CDD" id="cd12148">
    <property type="entry name" value="fungal_TF_MHR"/>
    <property type="match status" value="1"/>
</dbReference>
<dbReference type="OMA" id="LQTMPEE"/>
<evidence type="ECO:0000259" key="5">
    <source>
        <dbReference type="Pfam" id="PF04082"/>
    </source>
</evidence>
<dbReference type="Proteomes" id="UP000008698">
    <property type="component" value="Unassembled WGS sequence"/>
</dbReference>
<dbReference type="GO" id="GO:0000435">
    <property type="term" value="P:positive regulation of transcription from RNA polymerase II promoter by galactose"/>
    <property type="evidence" value="ECO:0007669"/>
    <property type="project" value="TreeGrafter"/>
</dbReference>
<name>C9S786_VERA1</name>
<dbReference type="GO" id="GO:0000978">
    <property type="term" value="F:RNA polymerase II cis-regulatory region sequence-specific DNA binding"/>
    <property type="evidence" value="ECO:0007669"/>
    <property type="project" value="TreeGrafter"/>
</dbReference>
<evidence type="ECO:0000256" key="4">
    <source>
        <dbReference type="SAM" id="MobiDB-lite"/>
    </source>
</evidence>
<dbReference type="InterPro" id="IPR051127">
    <property type="entry name" value="Fungal_SecMet_Regulators"/>
</dbReference>
<dbReference type="GO" id="GO:0006351">
    <property type="term" value="P:DNA-templated transcription"/>
    <property type="evidence" value="ECO:0007669"/>
    <property type="project" value="InterPro"/>
</dbReference>
<dbReference type="HOGENOM" id="CLU_008599_1_1_1"/>
<keyword evidence="7" id="KW-1185">Reference proteome</keyword>
<sequence>MAPSIPIPTQGGMFHTCESSAAAAAAARLLLATWANIFQFRVLLPGSPKPLSRTMTRLLLRLLTTQITTAHASGETKRKDPCGQCLSSRAPKRCFYDKHRQRVIPSRKTLEALSQSLEECRSILKRLYPNQETQALLPLSRQELLSLLERPVLDTSIVTALPSPPLNTSPLSQELESPICSSSEQGLSSLEQMPGQDTEWDEERRGRDPIPIEADDVNALGLSVDRQSSYLGASSIKAALMCMLKVQPSLRTQLTTPLNTAEVAHNFPIRPQQLGPKENQRISWSWKGQTLLDAYFKRINVFIPMLDEAAFRAEYLEGQRCDSPWLALLNMVFAMGSITGMKSDDYNHVNYYNRAMEHLPLDAFGSSHIETVQALALIGGYYLHYINRPNMANAVLGAAIRMASALGLHRGESGPERQGNACELVCQPAVAVAHHRPVCRPLYIARCIMKWRYQNLRMLLHRPVLLSLASNTSSGVMLAHVAEQDIAAIETCRELAKQTIEDIAREWTRNQMSGWNAVWFLYQAAMIPLISVFWQWNSPRVSEWHKQIETILDLLEAMEDWSLSARRSREVVWRMYEASRQPSMRSESQSQSPVLHAMGSNEHGSILMAAEAELRMSPIGLEPEGMGMMGMLDQQGLWDLDGMFWGGASGDSSTDAQSHPHHQQQQPGSVDFGSFSVNEQMMHMDYNMIGTPASAVTMDGGFFVH</sequence>
<evidence type="ECO:0000313" key="6">
    <source>
        <dbReference type="EMBL" id="EEY14671.1"/>
    </source>
</evidence>
<dbReference type="PANTHER" id="PTHR47424:SF5">
    <property type="entry name" value="ZN(II)2CYS6 TRANSCRIPTION FACTOR (EUROFUNG)"/>
    <property type="match status" value="1"/>
</dbReference>
<organism evidence="7">
    <name type="scientific">Verticillium alfalfae (strain VaMs.102 / ATCC MYA-4576 / FGSC 10136)</name>
    <name type="common">Verticillium wilt of alfalfa</name>
    <name type="synonym">Verticillium albo-atrum</name>
    <dbReference type="NCBI Taxonomy" id="526221"/>
    <lineage>
        <taxon>Eukaryota</taxon>
        <taxon>Fungi</taxon>
        <taxon>Dikarya</taxon>
        <taxon>Ascomycota</taxon>
        <taxon>Pezizomycotina</taxon>
        <taxon>Sordariomycetes</taxon>
        <taxon>Hypocreomycetidae</taxon>
        <taxon>Glomerellales</taxon>
        <taxon>Plectosphaerellaceae</taxon>
        <taxon>Verticillium</taxon>
    </lineage>
</organism>
<proteinExistence type="predicted"/>
<evidence type="ECO:0000256" key="2">
    <source>
        <dbReference type="ARBA" id="ARBA00023163"/>
    </source>
</evidence>
<dbReference type="RefSeq" id="XP_003009097.1">
    <property type="nucleotide sequence ID" value="XM_003009051.1"/>
</dbReference>
<dbReference type="PANTHER" id="PTHR47424">
    <property type="entry name" value="REGULATORY PROTEIN GAL4"/>
    <property type="match status" value="1"/>
</dbReference>
<dbReference type="InterPro" id="IPR007219">
    <property type="entry name" value="XnlR_reg_dom"/>
</dbReference>
<feature type="region of interest" description="Disordered" evidence="4">
    <location>
        <begin position="163"/>
        <end position="205"/>
    </location>
</feature>
<keyword evidence="3" id="KW-0539">Nucleus</keyword>
<feature type="domain" description="Xylanolytic transcriptional activator regulatory" evidence="5">
    <location>
        <begin position="292"/>
        <end position="413"/>
    </location>
</feature>
<dbReference type="AlphaFoldDB" id="C9S786"/>
<dbReference type="OrthoDB" id="3362851at2759"/>
<dbReference type="GO" id="GO:0005634">
    <property type="term" value="C:nucleus"/>
    <property type="evidence" value="ECO:0007669"/>
    <property type="project" value="TreeGrafter"/>
</dbReference>
<dbReference type="GeneID" id="9530671"/>
<keyword evidence="1" id="KW-0805">Transcription regulation</keyword>
<feature type="compositionally biased region" description="Low complexity" evidence="4">
    <location>
        <begin position="181"/>
        <end position="192"/>
    </location>
</feature>
<dbReference type="EMBL" id="DS985214">
    <property type="protein sequence ID" value="EEY14671.1"/>
    <property type="molecule type" value="Genomic_DNA"/>
</dbReference>
<dbReference type="KEGG" id="val:VDBG_00779"/>
<evidence type="ECO:0000256" key="3">
    <source>
        <dbReference type="ARBA" id="ARBA00023242"/>
    </source>
</evidence>
<dbReference type="GO" id="GO:0000981">
    <property type="term" value="F:DNA-binding transcription factor activity, RNA polymerase II-specific"/>
    <property type="evidence" value="ECO:0007669"/>
    <property type="project" value="TreeGrafter"/>
</dbReference>
<evidence type="ECO:0000313" key="7">
    <source>
        <dbReference type="Proteomes" id="UP000008698"/>
    </source>
</evidence>
<dbReference type="eggNOG" id="ENOG502SHZM">
    <property type="taxonomic scope" value="Eukaryota"/>
</dbReference>
<protein>
    <recommendedName>
        <fullName evidence="5">Xylanolytic transcriptional activator regulatory domain-containing protein</fullName>
    </recommendedName>
</protein>
<dbReference type="GO" id="GO:0008270">
    <property type="term" value="F:zinc ion binding"/>
    <property type="evidence" value="ECO:0007669"/>
    <property type="project" value="InterPro"/>
</dbReference>
<keyword evidence="2" id="KW-0804">Transcription</keyword>
<dbReference type="Pfam" id="PF04082">
    <property type="entry name" value="Fungal_trans"/>
    <property type="match status" value="1"/>
</dbReference>
<reference evidence="7" key="1">
    <citation type="journal article" date="2011" name="PLoS Pathog.">
        <title>Comparative genomics yields insights into niche adaptation of plant vascular wilt pathogens.</title>
        <authorList>
            <person name="Klosterman S.J."/>
            <person name="Subbarao K.V."/>
            <person name="Kang S."/>
            <person name="Veronese P."/>
            <person name="Gold S.E."/>
            <person name="Thomma B.P.H.J."/>
            <person name="Chen Z."/>
            <person name="Henrissat B."/>
            <person name="Lee Y.-H."/>
            <person name="Park J."/>
            <person name="Garcia-Pedrajas M.D."/>
            <person name="Barbara D.J."/>
            <person name="Anchieta A."/>
            <person name="de Jonge R."/>
            <person name="Santhanam P."/>
            <person name="Maruthachalam K."/>
            <person name="Atallah Z."/>
            <person name="Amyotte S.G."/>
            <person name="Paz Z."/>
            <person name="Inderbitzin P."/>
            <person name="Hayes R.J."/>
            <person name="Heiman D.I."/>
            <person name="Young S."/>
            <person name="Zeng Q."/>
            <person name="Engels R."/>
            <person name="Galagan J."/>
            <person name="Cuomo C.A."/>
            <person name="Dobinson K.F."/>
            <person name="Ma L.-J."/>
        </authorList>
    </citation>
    <scope>NUCLEOTIDE SEQUENCE [LARGE SCALE GENOMIC DNA]</scope>
    <source>
        <strain evidence="7">VaMs.102 / ATCC MYA-4576 / FGSC 10136</strain>
    </source>
</reference>
<accession>C9S786</accession>
<evidence type="ECO:0000256" key="1">
    <source>
        <dbReference type="ARBA" id="ARBA00023015"/>
    </source>
</evidence>
<gene>
    <name evidence="6" type="ORF">VDBG_00779</name>
</gene>